<protein>
    <submittedName>
        <fullName evidence="1">Carbohydrate ABC transporter substrate-binding protein, CUT1 family</fullName>
    </submittedName>
</protein>
<proteinExistence type="predicted"/>
<gene>
    <name evidence="1" type="ORF">SAMN05443245_5990</name>
</gene>
<dbReference type="Proteomes" id="UP000183487">
    <property type="component" value="Unassembled WGS sequence"/>
</dbReference>
<evidence type="ECO:0000313" key="2">
    <source>
        <dbReference type="Proteomes" id="UP000183487"/>
    </source>
</evidence>
<accession>A0A1H1JCP4</accession>
<dbReference type="RefSeq" id="WP_074771258.1">
    <property type="nucleotide sequence ID" value="NZ_FNKP01000003.1"/>
</dbReference>
<organism evidence="1 2">
    <name type="scientific">Paraburkholderia fungorum</name>
    <dbReference type="NCBI Taxonomy" id="134537"/>
    <lineage>
        <taxon>Bacteria</taxon>
        <taxon>Pseudomonadati</taxon>
        <taxon>Pseudomonadota</taxon>
        <taxon>Betaproteobacteria</taxon>
        <taxon>Burkholderiales</taxon>
        <taxon>Burkholderiaceae</taxon>
        <taxon>Paraburkholderia</taxon>
    </lineage>
</organism>
<keyword evidence="2" id="KW-1185">Reference proteome</keyword>
<dbReference type="AlphaFoldDB" id="A0A1H1JCP4"/>
<evidence type="ECO:0000313" key="1">
    <source>
        <dbReference type="EMBL" id="SDR47228.1"/>
    </source>
</evidence>
<dbReference type="EMBL" id="FNKP01000003">
    <property type="protein sequence ID" value="SDR47228.1"/>
    <property type="molecule type" value="Genomic_DNA"/>
</dbReference>
<dbReference type="Gene3D" id="3.40.190.10">
    <property type="entry name" value="Periplasmic binding protein-like II"/>
    <property type="match status" value="2"/>
</dbReference>
<sequence length="379" mass="41213">MARSSIRGLTWDHPRGFAALDAASALPEAADLNLQWQTQSLEGFESHPIGELCEQYDLVVLDHPHVGEAVEAGCLWPLEELFSAQELQSWAAQSVGASYESYAWQGRQWALPLDAATQVAAARANLIDGALPASWTDVVDLSSDGGVCLSIAGPHAMLSFCSMMTAFGSPPEVERSAAHFVDEATALEVLDVMATLVGRMNPATHALNPIQMLEFMSRNDEVHFCPLIYGYVNYATRTDERAPVKFVDVPVARPAGRHGSTLGGTGIALSRRSKPSRELLDHLRFLMSESTQVDFIPAHHGQPSHRAAWTHAGVNDASGNFYRDTLATIEQAYVRPRYSGYIAFQTRASSAIRAALVDGTSHRQLIAALNAGFKQQSVR</sequence>
<name>A0A1H1JCP4_9BURK</name>
<dbReference type="OrthoDB" id="9811622at2"/>
<reference evidence="2" key="1">
    <citation type="submission" date="2016-10" db="EMBL/GenBank/DDBJ databases">
        <authorList>
            <person name="Varghese N."/>
            <person name="Submissions S."/>
        </authorList>
    </citation>
    <scope>NUCLEOTIDE SEQUENCE [LARGE SCALE GENOMIC DNA]</scope>
    <source>
        <strain evidence="2">GAS106B</strain>
    </source>
</reference>
<dbReference type="SUPFAM" id="SSF53850">
    <property type="entry name" value="Periplasmic binding protein-like II"/>
    <property type="match status" value="1"/>
</dbReference>